<evidence type="ECO:0000256" key="1">
    <source>
        <dbReference type="ARBA" id="ARBA00022723"/>
    </source>
</evidence>
<reference evidence="6 7" key="1">
    <citation type="submission" date="2019-10" db="EMBL/GenBank/DDBJ databases">
        <title>Description of Paenibacillus choica sp. nov.</title>
        <authorList>
            <person name="Carlier A."/>
            <person name="Qi S."/>
        </authorList>
    </citation>
    <scope>NUCLEOTIDE SEQUENCE [LARGE SCALE GENOMIC DNA]</scope>
    <source>
        <strain evidence="6 7">LMG 31460</strain>
    </source>
</reference>
<organism evidence="6 7">
    <name type="scientific">Paenibacillus germinis</name>
    <dbReference type="NCBI Taxonomy" id="2654979"/>
    <lineage>
        <taxon>Bacteria</taxon>
        <taxon>Bacillati</taxon>
        <taxon>Bacillota</taxon>
        <taxon>Bacilli</taxon>
        <taxon>Bacillales</taxon>
        <taxon>Paenibacillaceae</taxon>
        <taxon>Paenibacillus</taxon>
    </lineage>
</organism>
<dbReference type="InterPro" id="IPR050129">
    <property type="entry name" value="Zn_alcohol_dh"/>
</dbReference>
<dbReference type="SMART" id="SM00829">
    <property type="entry name" value="PKS_ER"/>
    <property type="match status" value="1"/>
</dbReference>
<evidence type="ECO:0000313" key="7">
    <source>
        <dbReference type="Proteomes" id="UP000658690"/>
    </source>
</evidence>
<evidence type="ECO:0000313" key="6">
    <source>
        <dbReference type="EMBL" id="NOU90841.1"/>
    </source>
</evidence>
<evidence type="ECO:0000259" key="5">
    <source>
        <dbReference type="SMART" id="SM00829"/>
    </source>
</evidence>
<dbReference type="InterPro" id="IPR020843">
    <property type="entry name" value="ER"/>
</dbReference>
<dbReference type="RefSeq" id="WP_171693586.1">
    <property type="nucleotide sequence ID" value="NZ_WHOC01000176.1"/>
</dbReference>
<dbReference type="Gene3D" id="3.90.180.10">
    <property type="entry name" value="Medium-chain alcohol dehydrogenases, catalytic domain"/>
    <property type="match status" value="1"/>
</dbReference>
<evidence type="ECO:0000256" key="4">
    <source>
        <dbReference type="RuleBase" id="RU361277"/>
    </source>
</evidence>
<dbReference type="InterPro" id="IPR011032">
    <property type="entry name" value="GroES-like_sf"/>
</dbReference>
<keyword evidence="7" id="KW-1185">Reference proteome</keyword>
<dbReference type="Pfam" id="PF00107">
    <property type="entry name" value="ADH_zinc_N"/>
    <property type="match status" value="1"/>
</dbReference>
<keyword evidence="3" id="KW-0560">Oxidoreductase</keyword>
<dbReference type="CDD" id="cd08258">
    <property type="entry name" value="Zn_ADH4"/>
    <property type="match status" value="1"/>
</dbReference>
<keyword evidence="1 4" id="KW-0479">Metal-binding</keyword>
<dbReference type="Proteomes" id="UP000658690">
    <property type="component" value="Unassembled WGS sequence"/>
</dbReference>
<comment type="similarity">
    <text evidence="4">Belongs to the zinc-containing alcohol dehydrogenase family.</text>
</comment>
<sequence>MKAIVKEKSGYGNVTLMDVQEPACDSGSVKIEIKYTGICGTDLHIYHDTYKSNPPVILGHEFSGIITEIGKNVQRFQIGDKVTALPSTAVTCGACEHCRTGNYMFCTKRKSLGSGVDGAFTKYVVVREDMVYKIPDHLSLEEAALTEPLACAVKAIEELTPIHVGDTVLLSGPGPIGLICLSLLVMKGCKVIVAGTNADASRLEIAKELGADVIVNVSEENLDEVINRETESKGVDVAVECAGAGPSVSSCLRALKKRGAYIQVGIVGKEISIDYDTILYKQLQLVASYAHSIETWDRVMNIWKQNKIRLQPIITHKLPLSQWKEAFEICEQKIGGKVLLSYDEK</sequence>
<dbReference type="SUPFAM" id="SSF50129">
    <property type="entry name" value="GroES-like"/>
    <property type="match status" value="1"/>
</dbReference>
<dbReference type="EMBL" id="WHOC01000176">
    <property type="protein sequence ID" value="NOU90841.1"/>
    <property type="molecule type" value="Genomic_DNA"/>
</dbReference>
<keyword evidence="2 4" id="KW-0862">Zinc</keyword>
<proteinExistence type="inferred from homology"/>
<dbReference type="Pfam" id="PF08240">
    <property type="entry name" value="ADH_N"/>
    <property type="match status" value="1"/>
</dbReference>
<accession>A0ABX1ZG27</accession>
<gene>
    <name evidence="6" type="ORF">GC102_34685</name>
</gene>
<dbReference type="InterPro" id="IPR036291">
    <property type="entry name" value="NAD(P)-bd_dom_sf"/>
</dbReference>
<feature type="domain" description="Enoyl reductase (ER)" evidence="5">
    <location>
        <begin position="12"/>
        <end position="340"/>
    </location>
</feature>
<dbReference type="SUPFAM" id="SSF51735">
    <property type="entry name" value="NAD(P)-binding Rossmann-fold domains"/>
    <property type="match status" value="1"/>
</dbReference>
<dbReference type="PROSITE" id="PS00059">
    <property type="entry name" value="ADH_ZINC"/>
    <property type="match status" value="1"/>
</dbReference>
<protein>
    <submittedName>
        <fullName evidence="6">Alcohol dehydrogenase catalytic domain-containing protein</fullName>
    </submittedName>
</protein>
<evidence type="ECO:0000256" key="2">
    <source>
        <dbReference type="ARBA" id="ARBA00022833"/>
    </source>
</evidence>
<dbReference type="InterPro" id="IPR013154">
    <property type="entry name" value="ADH-like_N"/>
</dbReference>
<name>A0ABX1ZG27_9BACL</name>
<dbReference type="InterPro" id="IPR013149">
    <property type="entry name" value="ADH-like_C"/>
</dbReference>
<dbReference type="Gene3D" id="3.40.50.720">
    <property type="entry name" value="NAD(P)-binding Rossmann-like Domain"/>
    <property type="match status" value="1"/>
</dbReference>
<evidence type="ECO:0000256" key="3">
    <source>
        <dbReference type="ARBA" id="ARBA00023002"/>
    </source>
</evidence>
<comment type="cofactor">
    <cofactor evidence="4">
        <name>Zn(2+)</name>
        <dbReference type="ChEBI" id="CHEBI:29105"/>
    </cofactor>
</comment>
<dbReference type="PANTHER" id="PTHR43401">
    <property type="entry name" value="L-THREONINE 3-DEHYDROGENASE"/>
    <property type="match status" value="1"/>
</dbReference>
<dbReference type="InterPro" id="IPR002328">
    <property type="entry name" value="ADH_Zn_CS"/>
</dbReference>
<dbReference type="PANTHER" id="PTHR43401:SF2">
    <property type="entry name" value="L-THREONINE 3-DEHYDROGENASE"/>
    <property type="match status" value="1"/>
</dbReference>
<comment type="caution">
    <text evidence="6">The sequence shown here is derived from an EMBL/GenBank/DDBJ whole genome shotgun (WGS) entry which is preliminary data.</text>
</comment>